<dbReference type="AlphaFoldDB" id="M5R9Q6"/>
<name>M5R9Q6_9BACT</name>
<feature type="transmembrane region" description="Helical" evidence="2">
    <location>
        <begin position="431"/>
        <end position="450"/>
    </location>
</feature>
<dbReference type="InterPro" id="IPR002528">
    <property type="entry name" value="MATE_fam"/>
</dbReference>
<evidence type="ECO:0000256" key="2">
    <source>
        <dbReference type="SAM" id="Phobius"/>
    </source>
</evidence>
<dbReference type="Pfam" id="PF01554">
    <property type="entry name" value="MatE"/>
    <property type="match status" value="2"/>
</dbReference>
<feature type="transmembrane region" description="Helical" evidence="2">
    <location>
        <begin position="293"/>
        <end position="315"/>
    </location>
</feature>
<keyword evidence="2" id="KW-0472">Membrane</keyword>
<dbReference type="EMBL" id="ANOG01001042">
    <property type="protein sequence ID" value="EMI15776.1"/>
    <property type="molecule type" value="Genomic_DNA"/>
</dbReference>
<gene>
    <name evidence="3" type="ORF">RMSM_07303</name>
</gene>
<feature type="transmembrane region" description="Helical" evidence="2">
    <location>
        <begin position="400"/>
        <end position="419"/>
    </location>
</feature>
<dbReference type="CDD" id="cd13133">
    <property type="entry name" value="MATE_like_7"/>
    <property type="match status" value="1"/>
</dbReference>
<dbReference type="GO" id="GO:0015297">
    <property type="term" value="F:antiporter activity"/>
    <property type="evidence" value="ECO:0007669"/>
    <property type="project" value="InterPro"/>
</dbReference>
<dbReference type="PANTHER" id="PTHR43298:SF2">
    <property type="entry name" value="FMN_FAD EXPORTER YEEO-RELATED"/>
    <property type="match status" value="1"/>
</dbReference>
<dbReference type="InterPro" id="IPR050222">
    <property type="entry name" value="MATE_MdtK"/>
</dbReference>
<feature type="transmembrane region" description="Helical" evidence="2">
    <location>
        <begin position="60"/>
        <end position="84"/>
    </location>
</feature>
<dbReference type="Proteomes" id="UP000011991">
    <property type="component" value="Unassembled WGS sequence"/>
</dbReference>
<keyword evidence="2" id="KW-1133">Transmembrane helix</keyword>
<comment type="caution">
    <text evidence="3">The sequence shown here is derived from an EMBL/GenBank/DDBJ whole genome shotgun (WGS) entry which is preliminary data.</text>
</comment>
<keyword evidence="1" id="KW-0813">Transport</keyword>
<keyword evidence="4" id="KW-1185">Reference proteome</keyword>
<feature type="transmembrane region" description="Helical" evidence="2">
    <location>
        <begin position="17"/>
        <end position="37"/>
    </location>
</feature>
<reference evidence="3 4" key="1">
    <citation type="journal article" date="2013" name="Mar. Genomics">
        <title>Expression of sulfatases in Rhodopirellula baltica and the diversity of sulfatases in the genus Rhodopirellula.</title>
        <authorList>
            <person name="Wegner C.E."/>
            <person name="Richter-Heitmann T."/>
            <person name="Klindworth A."/>
            <person name="Klockow C."/>
            <person name="Richter M."/>
            <person name="Achstetter T."/>
            <person name="Glockner F.O."/>
            <person name="Harder J."/>
        </authorList>
    </citation>
    <scope>NUCLEOTIDE SEQUENCE [LARGE SCALE GENOMIC DNA]</scope>
    <source>
        <strain evidence="3 4">SM1</strain>
    </source>
</reference>
<proteinExistence type="predicted"/>
<feature type="transmembrane region" description="Helical" evidence="2">
    <location>
        <begin position="264"/>
        <end position="287"/>
    </location>
</feature>
<feature type="transmembrane region" description="Helical" evidence="2">
    <location>
        <begin position="202"/>
        <end position="224"/>
    </location>
</feature>
<keyword evidence="2" id="KW-0812">Transmembrane</keyword>
<dbReference type="GO" id="GO:0042910">
    <property type="term" value="F:xenobiotic transmembrane transporter activity"/>
    <property type="evidence" value="ECO:0007669"/>
    <property type="project" value="InterPro"/>
</dbReference>
<evidence type="ECO:0000256" key="1">
    <source>
        <dbReference type="ARBA" id="ARBA00022448"/>
    </source>
</evidence>
<sequence>MLQNADQKRRNPYGYRALLAVALPLAATVGCFSITLFTDRTLLMWYGPTSSAASVSAGNLYWAVVCIPVTAMGFITPLVAMTLGHRQKRGAAATRVWSLMWQCVWLTLAMLPVLAAMGWISPRIFAAFGHPTDLAVQEARYFQTLLLVAPASMLEAGLTAFFVGRRVTKPILRTNIASAALNVGLDFWLIFGGWGVAAMGVFGAALATALSMWFKVAVFAILLTRLQSFGRHRKQAWKPNQKMILEIIVPGSALGIQQLVRSSLFSLVLLVIGTASVTGLAATSAALSLYQLLSIPAIGLATAVTVVTGQGYAAGGTRQAVQILRRSMVLGFSFSLSLATVLLVLPHVLLPISLGGLTPAQRSEIEPLATTLLAYAAVYGVMDITSLLLGAVIKGIGKTIILLVATAVPGFVAVAIGWFSAPLDASAVQHWWAVLIVWAGLQALIVASGVKSVTRT</sequence>
<feature type="transmembrane region" description="Helical" evidence="2">
    <location>
        <begin position="176"/>
        <end position="196"/>
    </location>
</feature>
<evidence type="ECO:0000313" key="4">
    <source>
        <dbReference type="Proteomes" id="UP000011991"/>
    </source>
</evidence>
<feature type="transmembrane region" description="Helical" evidence="2">
    <location>
        <begin position="327"/>
        <end position="352"/>
    </location>
</feature>
<feature type="transmembrane region" description="Helical" evidence="2">
    <location>
        <begin position="372"/>
        <end position="393"/>
    </location>
</feature>
<feature type="transmembrane region" description="Helical" evidence="2">
    <location>
        <begin position="141"/>
        <end position="164"/>
    </location>
</feature>
<dbReference type="PATRIC" id="fig|1265738.3.peg.7284"/>
<dbReference type="PANTHER" id="PTHR43298">
    <property type="entry name" value="MULTIDRUG RESISTANCE PROTEIN NORM-RELATED"/>
    <property type="match status" value="1"/>
</dbReference>
<evidence type="ECO:0000313" key="3">
    <source>
        <dbReference type="EMBL" id="EMI15776.1"/>
    </source>
</evidence>
<dbReference type="RefSeq" id="WP_008708349.1">
    <property type="nucleotide sequence ID" value="NZ_ANOG01001042.1"/>
</dbReference>
<dbReference type="GO" id="GO:0005886">
    <property type="term" value="C:plasma membrane"/>
    <property type="evidence" value="ECO:0007669"/>
    <property type="project" value="TreeGrafter"/>
</dbReference>
<accession>M5R9Q6</accession>
<organism evidence="3 4">
    <name type="scientific">Rhodopirellula maiorica SM1</name>
    <dbReference type="NCBI Taxonomy" id="1265738"/>
    <lineage>
        <taxon>Bacteria</taxon>
        <taxon>Pseudomonadati</taxon>
        <taxon>Planctomycetota</taxon>
        <taxon>Planctomycetia</taxon>
        <taxon>Pirellulales</taxon>
        <taxon>Pirellulaceae</taxon>
        <taxon>Novipirellula</taxon>
    </lineage>
</organism>
<dbReference type="OrthoDB" id="9805232at2"/>
<feature type="transmembrane region" description="Helical" evidence="2">
    <location>
        <begin position="96"/>
        <end position="121"/>
    </location>
</feature>
<protein>
    <submittedName>
        <fullName evidence="3">MATE efflux family protein</fullName>
    </submittedName>
</protein>